<sequence>MIRIPRLPDCLRSACRPAVLALAVATPVLAQHGGHAVPPPSYAGQQQREIKALAADEQRAFLAGAGAGFARAAELNHFPGPMHVVELADALALTPAQRQASERLLHEHKAEARERGARVVAAERELDRLFAAGTVDAAALAAAVAQAGEALAAYRLAHLDAHRRQRALLTAEQVAAYDRRRGYAGD</sequence>
<name>A0A974Y3X4_9RHOO</name>
<keyword evidence="1" id="KW-0732">Signal</keyword>
<dbReference type="RefSeq" id="WP_203387681.1">
    <property type="nucleotide sequence ID" value="NZ_CP064781.1"/>
</dbReference>
<dbReference type="Pfam" id="PF07813">
    <property type="entry name" value="LTXXQ"/>
    <property type="match status" value="1"/>
</dbReference>
<feature type="signal peptide" evidence="1">
    <location>
        <begin position="1"/>
        <end position="30"/>
    </location>
</feature>
<proteinExistence type="predicted"/>
<evidence type="ECO:0000256" key="1">
    <source>
        <dbReference type="SAM" id="SignalP"/>
    </source>
</evidence>
<evidence type="ECO:0000313" key="2">
    <source>
        <dbReference type="EMBL" id="QRJ64143.1"/>
    </source>
</evidence>
<feature type="chain" id="PRO_5037676441" evidence="1">
    <location>
        <begin position="31"/>
        <end position="186"/>
    </location>
</feature>
<dbReference type="KEGG" id="ares:IWH25_01945"/>
<dbReference type="InterPro" id="IPR012899">
    <property type="entry name" value="LTXXQ"/>
</dbReference>
<gene>
    <name evidence="2" type="ORF">IWH25_01945</name>
</gene>
<organism evidence="2 3">
    <name type="scientific">Azospira restricta</name>
    <dbReference type="NCBI Taxonomy" id="404405"/>
    <lineage>
        <taxon>Bacteria</taxon>
        <taxon>Pseudomonadati</taxon>
        <taxon>Pseudomonadota</taxon>
        <taxon>Betaproteobacteria</taxon>
        <taxon>Rhodocyclales</taxon>
        <taxon>Rhodocyclaceae</taxon>
        <taxon>Azospira</taxon>
    </lineage>
</organism>
<dbReference type="Gene3D" id="1.20.120.1490">
    <property type="match status" value="1"/>
</dbReference>
<dbReference type="Proteomes" id="UP000663444">
    <property type="component" value="Chromosome"/>
</dbReference>
<protein>
    <submittedName>
        <fullName evidence="2">Spy/CpxP family protein refolding chaperone</fullName>
    </submittedName>
</protein>
<dbReference type="EMBL" id="CP064781">
    <property type="protein sequence ID" value="QRJ64143.1"/>
    <property type="molecule type" value="Genomic_DNA"/>
</dbReference>
<keyword evidence="3" id="KW-1185">Reference proteome</keyword>
<accession>A0A974Y3X4</accession>
<evidence type="ECO:0000313" key="3">
    <source>
        <dbReference type="Proteomes" id="UP000663444"/>
    </source>
</evidence>
<dbReference type="AlphaFoldDB" id="A0A974Y3X4"/>
<reference evidence="2" key="1">
    <citation type="submission" date="2020-11" db="EMBL/GenBank/DDBJ databases">
        <title>Azospira restricta DSM 18626 genome sequence.</title>
        <authorList>
            <person name="Moe W.M."/>
        </authorList>
    </citation>
    <scope>NUCLEOTIDE SEQUENCE</scope>
    <source>
        <strain evidence="2">DSM 18626</strain>
    </source>
</reference>